<organism evidence="1 2">
    <name type="scientific">Daphnia pulex</name>
    <name type="common">Water flea</name>
    <dbReference type="NCBI Taxonomy" id="6669"/>
    <lineage>
        <taxon>Eukaryota</taxon>
        <taxon>Metazoa</taxon>
        <taxon>Ecdysozoa</taxon>
        <taxon>Arthropoda</taxon>
        <taxon>Crustacea</taxon>
        <taxon>Branchiopoda</taxon>
        <taxon>Diplostraca</taxon>
        <taxon>Cladocera</taxon>
        <taxon>Anomopoda</taxon>
        <taxon>Daphniidae</taxon>
        <taxon>Daphnia</taxon>
    </lineage>
</organism>
<evidence type="ECO:0000313" key="2">
    <source>
        <dbReference type="Proteomes" id="UP000000305"/>
    </source>
</evidence>
<sequence length="489" mass="55623">MPRSDYSILSPGKNFTRNLRTDIDVRTDTIEVLDVYWRSMKRIGIVIFKNDTGTTQIEIVQDKLLREFIEQHEISIKRNLSLQELQDALRNDRIEEYSNTLTYHYIPEIWHAVVLKGSNASILTEDMILDAKPLDYQIKGDSNLFQVRIPVGGLISKGIVPKLLPYQQLHNVCLNQVTELLGDELGVFYTFDVNALPAEYKDETTQEALYAMADTIKLTKLAGVDLSRTNTQGSSVYPNVFQRNEVVFVQQVQYRREMAAYYKQEAFQQVGITPQMLGAPTNYETAEGVKQQASATYGLISNIIDEFNTSKAKANELHIAIAQYCEVNGKTTTRVIQKSDSSNHFIDILAEDPDYFPLRRLNILPASNSKDRSVVKGIQQILMSDNTIQKDIGDVIDILTNPYISELKQIGRDIRKRTQMQAQEQRAFEDSQLTKQLEDGQAKLAADRQHEIAKIDRQGEWSYKEAYINALGKDSMSTKTDDTAEIEKA</sequence>
<keyword evidence="2" id="KW-1185">Reference proteome</keyword>
<evidence type="ECO:0000313" key="1">
    <source>
        <dbReference type="EMBL" id="EFX61563.1"/>
    </source>
</evidence>
<dbReference type="HOGENOM" id="CLU_559723_0_0_1"/>
<proteinExistence type="predicted"/>
<name>E9I367_DAPPU</name>
<dbReference type="AlphaFoldDB" id="E9I367"/>
<protein>
    <submittedName>
        <fullName evidence="1">Uncharacterized protein</fullName>
    </submittedName>
</protein>
<dbReference type="InParanoid" id="E9I367"/>
<dbReference type="Proteomes" id="UP000000305">
    <property type="component" value="Unassembled WGS sequence"/>
</dbReference>
<feature type="non-terminal residue" evidence="1">
    <location>
        <position position="489"/>
    </location>
</feature>
<gene>
    <name evidence="1" type="ORF">DAPPUDRAFT_338964</name>
</gene>
<dbReference type="KEGG" id="dpx:DAPPUDRAFT_338964"/>
<dbReference type="EMBL" id="GL734397">
    <property type="protein sequence ID" value="EFX61563.1"/>
    <property type="molecule type" value="Genomic_DNA"/>
</dbReference>
<dbReference type="OrthoDB" id="6397178at2759"/>
<reference evidence="1 2" key="1">
    <citation type="journal article" date="2011" name="Science">
        <title>The ecoresponsive genome of Daphnia pulex.</title>
        <authorList>
            <person name="Colbourne J.K."/>
            <person name="Pfrender M.E."/>
            <person name="Gilbert D."/>
            <person name="Thomas W.K."/>
            <person name="Tucker A."/>
            <person name="Oakley T.H."/>
            <person name="Tokishita S."/>
            <person name="Aerts A."/>
            <person name="Arnold G.J."/>
            <person name="Basu M.K."/>
            <person name="Bauer D.J."/>
            <person name="Caceres C.E."/>
            <person name="Carmel L."/>
            <person name="Casola C."/>
            <person name="Choi J.H."/>
            <person name="Detter J.C."/>
            <person name="Dong Q."/>
            <person name="Dusheyko S."/>
            <person name="Eads B.D."/>
            <person name="Frohlich T."/>
            <person name="Geiler-Samerotte K.A."/>
            <person name="Gerlach D."/>
            <person name="Hatcher P."/>
            <person name="Jogdeo S."/>
            <person name="Krijgsveld J."/>
            <person name="Kriventseva E.V."/>
            <person name="Kultz D."/>
            <person name="Laforsch C."/>
            <person name="Lindquist E."/>
            <person name="Lopez J."/>
            <person name="Manak J.R."/>
            <person name="Muller J."/>
            <person name="Pangilinan J."/>
            <person name="Patwardhan R.P."/>
            <person name="Pitluck S."/>
            <person name="Pritham E.J."/>
            <person name="Rechtsteiner A."/>
            <person name="Rho M."/>
            <person name="Rogozin I.B."/>
            <person name="Sakarya O."/>
            <person name="Salamov A."/>
            <person name="Schaack S."/>
            <person name="Shapiro H."/>
            <person name="Shiga Y."/>
            <person name="Skalitzky C."/>
            <person name="Smith Z."/>
            <person name="Souvorov A."/>
            <person name="Sung W."/>
            <person name="Tang Z."/>
            <person name="Tsuchiya D."/>
            <person name="Tu H."/>
            <person name="Vos H."/>
            <person name="Wang M."/>
            <person name="Wolf Y.I."/>
            <person name="Yamagata H."/>
            <person name="Yamada T."/>
            <person name="Ye Y."/>
            <person name="Shaw J.R."/>
            <person name="Andrews J."/>
            <person name="Crease T.J."/>
            <person name="Tang H."/>
            <person name="Lucas S.M."/>
            <person name="Robertson H.M."/>
            <person name="Bork P."/>
            <person name="Koonin E.V."/>
            <person name="Zdobnov E.M."/>
            <person name="Grigoriev I.V."/>
            <person name="Lynch M."/>
            <person name="Boore J.L."/>
        </authorList>
    </citation>
    <scope>NUCLEOTIDE SEQUENCE [LARGE SCALE GENOMIC DNA]</scope>
</reference>
<accession>E9I367</accession>